<keyword evidence="2" id="KW-1185">Reference proteome</keyword>
<dbReference type="EMBL" id="BJXU01000199">
    <property type="protein sequence ID" value="GEN26217.1"/>
    <property type="molecule type" value="Genomic_DNA"/>
</dbReference>
<sequence length="39" mass="4383">MGQNASISSMNKNTVLMDNARLIPINRIQAKWLPKAKDN</sequence>
<proteinExistence type="predicted"/>
<gene>
    <name evidence="1" type="ORF">HCU01_41660</name>
</gene>
<organism evidence="1 2">
    <name type="scientific">Halomonas cupida</name>
    <dbReference type="NCBI Taxonomy" id="44933"/>
    <lineage>
        <taxon>Bacteria</taxon>
        <taxon>Pseudomonadati</taxon>
        <taxon>Pseudomonadota</taxon>
        <taxon>Gammaproteobacteria</taxon>
        <taxon>Oceanospirillales</taxon>
        <taxon>Halomonadaceae</taxon>
        <taxon>Halomonas</taxon>
    </lineage>
</organism>
<name>A0ABQ0WKX9_9GAMM</name>
<evidence type="ECO:0000313" key="2">
    <source>
        <dbReference type="Proteomes" id="UP000321726"/>
    </source>
</evidence>
<comment type="caution">
    <text evidence="1">The sequence shown here is derived from an EMBL/GenBank/DDBJ whole genome shotgun (WGS) entry which is preliminary data.</text>
</comment>
<protein>
    <submittedName>
        <fullName evidence="1">Uncharacterized protein</fullName>
    </submittedName>
</protein>
<evidence type="ECO:0000313" key="1">
    <source>
        <dbReference type="EMBL" id="GEN26217.1"/>
    </source>
</evidence>
<dbReference type="Proteomes" id="UP000321726">
    <property type="component" value="Unassembled WGS sequence"/>
</dbReference>
<reference evidence="1 2" key="1">
    <citation type="submission" date="2019-07" db="EMBL/GenBank/DDBJ databases">
        <title>Whole genome shotgun sequence of Halomonas cupida NBRC 102219.</title>
        <authorList>
            <person name="Hosoyama A."/>
            <person name="Uohara A."/>
            <person name="Ohji S."/>
            <person name="Ichikawa N."/>
        </authorList>
    </citation>
    <scope>NUCLEOTIDE SEQUENCE [LARGE SCALE GENOMIC DNA]</scope>
    <source>
        <strain evidence="1 2">NBRC 102219</strain>
    </source>
</reference>
<accession>A0ABQ0WKX9</accession>